<accession>A0ABV1E185</accession>
<dbReference type="InterPro" id="IPR020256">
    <property type="entry name" value="Spore_coat_CotJA"/>
</dbReference>
<keyword evidence="2" id="KW-1185">Reference proteome</keyword>
<dbReference type="EMBL" id="JBBMFD010000008">
    <property type="protein sequence ID" value="MEQ2440490.1"/>
    <property type="molecule type" value="Genomic_DNA"/>
</dbReference>
<name>A0ABV1E185_9FIRM</name>
<gene>
    <name evidence="1" type="ORF">WMO26_06600</name>
</gene>
<comment type="caution">
    <text evidence="1">The sequence shown here is derived from an EMBL/GenBank/DDBJ whole genome shotgun (WGS) entry which is preliminary data.</text>
</comment>
<dbReference type="Proteomes" id="UP001489509">
    <property type="component" value="Unassembled WGS sequence"/>
</dbReference>
<reference evidence="1 2" key="1">
    <citation type="submission" date="2024-03" db="EMBL/GenBank/DDBJ databases">
        <title>Human intestinal bacterial collection.</title>
        <authorList>
            <person name="Pauvert C."/>
            <person name="Hitch T.C.A."/>
            <person name="Clavel T."/>
        </authorList>
    </citation>
    <scope>NUCLEOTIDE SEQUENCE [LARGE SCALE GENOMIC DNA]</scope>
    <source>
        <strain evidence="1 2">CLA-JM-H44</strain>
    </source>
</reference>
<organism evidence="1 2">
    <name type="scientific">Solibaculum intestinale</name>
    <dbReference type="NCBI Taxonomy" id="3133165"/>
    <lineage>
        <taxon>Bacteria</taxon>
        <taxon>Bacillati</taxon>
        <taxon>Bacillota</taxon>
        <taxon>Clostridia</taxon>
        <taxon>Eubacteriales</taxon>
        <taxon>Oscillospiraceae</taxon>
        <taxon>Solibaculum</taxon>
    </lineage>
</organism>
<protein>
    <submittedName>
        <fullName evidence="1">Spore coat associated protein CotJA</fullName>
    </submittedName>
</protein>
<proteinExistence type="predicted"/>
<evidence type="ECO:0000313" key="2">
    <source>
        <dbReference type="Proteomes" id="UP001489509"/>
    </source>
</evidence>
<sequence>MNKDFDLFADYTCAQTKFPAQTPVAMAYVPLQFLESIYEPEQGFHAGTIFPELDKPFLGGKRGCI</sequence>
<dbReference type="Pfam" id="PF11007">
    <property type="entry name" value="CotJA"/>
    <property type="match status" value="1"/>
</dbReference>
<dbReference type="RefSeq" id="WP_349219084.1">
    <property type="nucleotide sequence ID" value="NZ_JBBMFD010000008.1"/>
</dbReference>
<evidence type="ECO:0000313" key="1">
    <source>
        <dbReference type="EMBL" id="MEQ2440490.1"/>
    </source>
</evidence>